<sequence length="130" mass="14717">FDEASRVYLEEAVPRTKINLSHSLTTDKYNIFLRNVYFGEVTEATNNVLRQQVFGTKVVTDLSFGYKATEVLTITVGANNLFDIYPDRAALSFSDGGTNRSSGRFDWSRRAQQFGIGGRFLFARLNFVLK</sequence>
<dbReference type="PANTHER" id="PTHR47234:SF3">
    <property type="entry name" value="SECRETIN_TONB SHORT N-TERMINAL DOMAIN-CONTAINING PROTEIN"/>
    <property type="match status" value="1"/>
</dbReference>
<dbReference type="InterPro" id="IPR036942">
    <property type="entry name" value="Beta-barrel_TonB_sf"/>
</dbReference>
<dbReference type="Gene3D" id="2.40.170.20">
    <property type="entry name" value="TonB-dependent receptor, beta-barrel domain"/>
    <property type="match status" value="1"/>
</dbReference>
<comment type="subcellular location">
    <subcellularLocation>
        <location evidence="1">Cell outer membrane</location>
    </subcellularLocation>
</comment>
<dbReference type="SUPFAM" id="SSF56935">
    <property type="entry name" value="Porins"/>
    <property type="match status" value="1"/>
</dbReference>
<name>A0A3B0TR81_9ZZZZ</name>
<reference evidence="4" key="1">
    <citation type="submission" date="2018-06" db="EMBL/GenBank/DDBJ databases">
        <authorList>
            <person name="Zhirakovskaya E."/>
        </authorList>
    </citation>
    <scope>NUCLEOTIDE SEQUENCE</scope>
</reference>
<feature type="non-terminal residue" evidence="4">
    <location>
        <position position="1"/>
    </location>
</feature>
<dbReference type="PANTHER" id="PTHR47234">
    <property type="match status" value="1"/>
</dbReference>
<protein>
    <submittedName>
        <fullName evidence="4">TonB-dependent receptor Outer membrane receptor for ferrienterochelin and colicins</fullName>
    </submittedName>
</protein>
<dbReference type="EMBL" id="UOER01000082">
    <property type="protein sequence ID" value="VAW21141.1"/>
    <property type="molecule type" value="Genomic_DNA"/>
</dbReference>
<dbReference type="GO" id="GO:0009279">
    <property type="term" value="C:cell outer membrane"/>
    <property type="evidence" value="ECO:0007669"/>
    <property type="project" value="UniProtKB-SubCell"/>
</dbReference>
<keyword evidence="3" id="KW-0998">Cell outer membrane</keyword>
<evidence type="ECO:0000256" key="3">
    <source>
        <dbReference type="ARBA" id="ARBA00023237"/>
    </source>
</evidence>
<gene>
    <name evidence="4" type="ORF">MNBD_BACTEROID04-1098</name>
</gene>
<proteinExistence type="predicted"/>
<evidence type="ECO:0000256" key="1">
    <source>
        <dbReference type="ARBA" id="ARBA00004442"/>
    </source>
</evidence>
<dbReference type="AlphaFoldDB" id="A0A3B0TR81"/>
<keyword evidence="4" id="KW-0675">Receptor</keyword>
<evidence type="ECO:0000313" key="4">
    <source>
        <dbReference type="EMBL" id="VAW21141.1"/>
    </source>
</evidence>
<accession>A0A3B0TR81</accession>
<evidence type="ECO:0000256" key="2">
    <source>
        <dbReference type="ARBA" id="ARBA00023136"/>
    </source>
</evidence>
<organism evidence="4">
    <name type="scientific">hydrothermal vent metagenome</name>
    <dbReference type="NCBI Taxonomy" id="652676"/>
    <lineage>
        <taxon>unclassified sequences</taxon>
        <taxon>metagenomes</taxon>
        <taxon>ecological metagenomes</taxon>
    </lineage>
</organism>
<keyword evidence="2" id="KW-0472">Membrane</keyword>